<evidence type="ECO:0008006" key="3">
    <source>
        <dbReference type="Google" id="ProtNLM"/>
    </source>
</evidence>
<dbReference type="RefSeq" id="WP_258829628.1">
    <property type="nucleotide sequence ID" value="NZ_JANUHA010000017.1"/>
</dbReference>
<name>A0ABT2AQT8_9BURK</name>
<proteinExistence type="predicted"/>
<evidence type="ECO:0000313" key="1">
    <source>
        <dbReference type="EMBL" id="MCS0598616.1"/>
    </source>
</evidence>
<reference evidence="1 2" key="1">
    <citation type="submission" date="2022-08" db="EMBL/GenBank/DDBJ databases">
        <title>Reclassification of Massilia species as members of the genera Telluria, Duganella, Pseudoduganella, Mokoshia gen. nov. and Zemynaea gen. nov. using orthogonal and non-orthogonal genome-based approaches.</title>
        <authorList>
            <person name="Bowman J.P."/>
        </authorList>
    </citation>
    <scope>NUCLEOTIDE SEQUENCE [LARGE SCALE GENOMIC DNA]</scope>
    <source>
        <strain evidence="1 2">JCM 31661</strain>
    </source>
</reference>
<keyword evidence="2" id="KW-1185">Reference proteome</keyword>
<evidence type="ECO:0000313" key="2">
    <source>
        <dbReference type="Proteomes" id="UP001206572"/>
    </source>
</evidence>
<accession>A0ABT2AQT8</accession>
<protein>
    <recommendedName>
        <fullName evidence="3">Integrase</fullName>
    </recommendedName>
</protein>
<comment type="caution">
    <text evidence="1">The sequence shown here is derived from an EMBL/GenBank/DDBJ whole genome shotgun (WGS) entry which is preliminary data.</text>
</comment>
<organism evidence="1 2">
    <name type="scientific">Massilia agri</name>
    <dbReference type="NCBI Taxonomy" id="1886785"/>
    <lineage>
        <taxon>Bacteria</taxon>
        <taxon>Pseudomonadati</taxon>
        <taxon>Pseudomonadota</taxon>
        <taxon>Betaproteobacteria</taxon>
        <taxon>Burkholderiales</taxon>
        <taxon>Oxalobacteraceae</taxon>
        <taxon>Telluria group</taxon>
        <taxon>Massilia</taxon>
    </lineage>
</organism>
<sequence length="74" mass="8140">MAKIVSTKKLYAMQRMSAALKRASAARPFGPDTDRALRWAAAWGMSAGIRTPHTRLRLRRDTLLGVGPGLHPRA</sequence>
<dbReference type="Proteomes" id="UP001206572">
    <property type="component" value="Unassembled WGS sequence"/>
</dbReference>
<gene>
    <name evidence="1" type="ORF">NX780_19935</name>
</gene>
<dbReference type="EMBL" id="JANUHA010000017">
    <property type="protein sequence ID" value="MCS0598616.1"/>
    <property type="molecule type" value="Genomic_DNA"/>
</dbReference>